<comment type="caution">
    <text evidence="4">The sequence shown here is derived from an EMBL/GenBank/DDBJ whole genome shotgun (WGS) entry which is preliminary data.</text>
</comment>
<evidence type="ECO:0000313" key="5">
    <source>
        <dbReference type="Proteomes" id="UP001597214"/>
    </source>
</evidence>
<dbReference type="HAMAP" id="MF_00984">
    <property type="entry name" value="SSB"/>
    <property type="match status" value="1"/>
</dbReference>
<evidence type="ECO:0000313" key="4">
    <source>
        <dbReference type="EMBL" id="MFD1736961.1"/>
    </source>
</evidence>
<name>A0ABW4LR63_9BACI</name>
<dbReference type="Pfam" id="PF00436">
    <property type="entry name" value="SSB"/>
    <property type="match status" value="1"/>
</dbReference>
<dbReference type="InterPro" id="IPR011344">
    <property type="entry name" value="ssDNA-bd"/>
</dbReference>
<dbReference type="PANTHER" id="PTHR10302">
    <property type="entry name" value="SINGLE-STRANDED DNA-BINDING PROTEIN"/>
    <property type="match status" value="1"/>
</dbReference>
<protein>
    <recommendedName>
        <fullName evidence="2 3">Single-stranded DNA-binding protein</fullName>
        <shortName evidence="2">SSB</shortName>
    </recommendedName>
</protein>
<comment type="subunit">
    <text evidence="2">Homotetramer.</text>
</comment>
<comment type="caution">
    <text evidence="2">Lacks conserved residue(s) required for the propagation of feature annotation.</text>
</comment>
<dbReference type="CDD" id="cd04496">
    <property type="entry name" value="SSB_OBF"/>
    <property type="match status" value="1"/>
</dbReference>
<dbReference type="SUPFAM" id="SSF50249">
    <property type="entry name" value="Nucleic acid-binding proteins"/>
    <property type="match status" value="1"/>
</dbReference>
<proteinExistence type="inferred from homology"/>
<dbReference type="NCBIfam" id="TIGR00621">
    <property type="entry name" value="ssb"/>
    <property type="match status" value="1"/>
</dbReference>
<dbReference type="PROSITE" id="PS50935">
    <property type="entry name" value="SSB"/>
    <property type="match status" value="1"/>
</dbReference>
<dbReference type="PIRSF" id="PIRSF002070">
    <property type="entry name" value="SSB"/>
    <property type="match status" value="1"/>
</dbReference>
<gene>
    <name evidence="4" type="primary">ssb</name>
    <name evidence="4" type="ORF">ACFSCX_10340</name>
</gene>
<dbReference type="RefSeq" id="WP_377928152.1">
    <property type="nucleotide sequence ID" value="NZ_JBHUEM010000014.1"/>
</dbReference>
<evidence type="ECO:0000256" key="3">
    <source>
        <dbReference type="PIRNR" id="PIRNR002070"/>
    </source>
</evidence>
<dbReference type="Gene3D" id="2.40.50.140">
    <property type="entry name" value="Nucleic acid-binding proteins"/>
    <property type="match status" value="1"/>
</dbReference>
<dbReference type="EMBL" id="JBHUEM010000014">
    <property type="protein sequence ID" value="MFD1736961.1"/>
    <property type="molecule type" value="Genomic_DNA"/>
</dbReference>
<dbReference type="PANTHER" id="PTHR10302:SF27">
    <property type="entry name" value="SINGLE-STRANDED DNA-BINDING PROTEIN"/>
    <property type="match status" value="1"/>
</dbReference>
<keyword evidence="5" id="KW-1185">Reference proteome</keyword>
<dbReference type="InterPro" id="IPR012340">
    <property type="entry name" value="NA-bd_OB-fold"/>
</dbReference>
<dbReference type="InterPro" id="IPR000424">
    <property type="entry name" value="Primosome_PriB/ssb"/>
</dbReference>
<sequence length="113" mass="12663">MINKVILVGRLTRDPDLKYLEDGNAVATINLAVNRNFKNSQGEYETDFLNCTLWKKNAENTANYCRKGSVIGVTGRIQSRSYENKEGTRVYVTEVVAEGVKFLSTQKKEVAAV</sequence>
<accession>A0ABW4LR63</accession>
<evidence type="ECO:0000256" key="2">
    <source>
        <dbReference type="HAMAP-Rule" id="MF_00984"/>
    </source>
</evidence>
<dbReference type="Proteomes" id="UP001597214">
    <property type="component" value="Unassembled WGS sequence"/>
</dbReference>
<reference evidence="5" key="1">
    <citation type="journal article" date="2019" name="Int. J. Syst. Evol. Microbiol.">
        <title>The Global Catalogue of Microorganisms (GCM) 10K type strain sequencing project: providing services to taxonomists for standard genome sequencing and annotation.</title>
        <authorList>
            <consortium name="The Broad Institute Genomics Platform"/>
            <consortium name="The Broad Institute Genome Sequencing Center for Infectious Disease"/>
            <person name="Wu L."/>
            <person name="Ma J."/>
        </authorList>
    </citation>
    <scope>NUCLEOTIDE SEQUENCE [LARGE SCALE GENOMIC DNA]</scope>
    <source>
        <strain evidence="5">CCUG 49339</strain>
    </source>
</reference>
<evidence type="ECO:0000256" key="1">
    <source>
        <dbReference type="ARBA" id="ARBA00023125"/>
    </source>
</evidence>
<dbReference type="GO" id="GO:0003677">
    <property type="term" value="F:DNA binding"/>
    <property type="evidence" value="ECO:0007669"/>
    <property type="project" value="UniProtKB-KW"/>
</dbReference>
<organism evidence="4 5">
    <name type="scientific">Bacillus salitolerans</name>
    <dbReference type="NCBI Taxonomy" id="1437434"/>
    <lineage>
        <taxon>Bacteria</taxon>
        <taxon>Bacillati</taxon>
        <taxon>Bacillota</taxon>
        <taxon>Bacilli</taxon>
        <taxon>Bacillales</taxon>
        <taxon>Bacillaceae</taxon>
        <taxon>Bacillus</taxon>
    </lineage>
</organism>
<keyword evidence="1 2" id="KW-0238">DNA-binding</keyword>